<dbReference type="GO" id="GO:0003713">
    <property type="term" value="F:transcription coactivator activity"/>
    <property type="evidence" value="ECO:0007669"/>
    <property type="project" value="InterPro"/>
</dbReference>
<dbReference type="PANTHER" id="PTHR33137:SF4">
    <property type="entry name" value="MEDIATOR OF RNA POLYMERASE II TRANSCRIPTION SUBUNIT 15A-RELATED"/>
    <property type="match status" value="1"/>
</dbReference>
<name>A0AAQ3RNC7_VIGMU</name>
<feature type="domain" description="Mediator complex subunit 15 KIX" evidence="4">
    <location>
        <begin position="19"/>
        <end position="98"/>
    </location>
</feature>
<gene>
    <name evidence="5" type="ORF">V8G54_025457</name>
</gene>
<feature type="compositionally biased region" description="Low complexity" evidence="3">
    <location>
        <begin position="235"/>
        <end position="259"/>
    </location>
</feature>
<evidence type="ECO:0000259" key="4">
    <source>
        <dbReference type="Pfam" id="PF16987"/>
    </source>
</evidence>
<comment type="subcellular location">
    <subcellularLocation>
        <location evidence="1">Nucleus</location>
    </subcellularLocation>
</comment>
<evidence type="ECO:0000313" key="5">
    <source>
        <dbReference type="EMBL" id="WVY99387.1"/>
    </source>
</evidence>
<feature type="compositionally biased region" description="Polar residues" evidence="3">
    <location>
        <begin position="414"/>
        <end position="429"/>
    </location>
</feature>
<dbReference type="Pfam" id="PF16987">
    <property type="entry name" value="KIX_2"/>
    <property type="match status" value="1"/>
</dbReference>
<keyword evidence="2" id="KW-0539">Nucleus</keyword>
<evidence type="ECO:0000313" key="6">
    <source>
        <dbReference type="Proteomes" id="UP001374535"/>
    </source>
</evidence>
<dbReference type="Gene3D" id="1.10.246.20">
    <property type="entry name" value="Coactivator CBP, KIX domain"/>
    <property type="match status" value="1"/>
</dbReference>
<feature type="compositionally biased region" description="Polar residues" evidence="3">
    <location>
        <begin position="687"/>
        <end position="711"/>
    </location>
</feature>
<feature type="compositionally biased region" description="Low complexity" evidence="3">
    <location>
        <begin position="430"/>
        <end position="489"/>
    </location>
</feature>
<dbReference type="GO" id="GO:0005634">
    <property type="term" value="C:nucleus"/>
    <property type="evidence" value="ECO:0007669"/>
    <property type="project" value="UniProtKB-SubCell"/>
</dbReference>
<feature type="region of interest" description="Disordered" evidence="3">
    <location>
        <begin position="681"/>
        <end position="720"/>
    </location>
</feature>
<feature type="compositionally biased region" description="Polar residues" evidence="3">
    <location>
        <begin position="1"/>
        <end position="18"/>
    </location>
</feature>
<feature type="region of interest" description="Disordered" evidence="3">
    <location>
        <begin position="91"/>
        <end position="184"/>
    </location>
</feature>
<sequence>MDNNNWRPNQSNEANMDTSDWRGGLQQESRQRIVNKIMDTLKRHLPVSGQEGLHELQKIAQRFEEKIFTAATSQSDYLRKISLKMLTMETKSQGSMANAPNQGGPSNKPPDPGLVIPPQVHNPGQQHSIPMPNQSQARQQLMQNNIASQSPGLTQTPIQNVGQNNPNMQNIPGQNSVGNTISQNSNMQNMFAGSQRQIQARQQVVPQQQQQSQNSQQFLYQQQIQHQLIRHKFHQQQQQQQQQQQNLLQPNQLQSSQQPVIQTSSVMQQAPMMQTSLPSIQHNQQSNNVQQSTQSVLQQHSQVIRQQQQPQQTSIIHQQQTPMTQQSILPPQQQQQLMGAQGNASNMQHTQILGTQSNVSDLQQPQRLLAQQNNLSNLQQQQLINQQNNLSNMHQQLGNNVPGLQPQQVLGPQSGNSGMQTSQHSAHVLQQSQVQIQPQSQPNASNLLPSQVQQSQTQAPQQQLMPQIQSQPAQLQQQLGLQQQPNSLQRDMQQRLQASGPLLQQSTVLDQQKQLYQSQRPLPETSSTKMGNQGQDYWDCLIPIKSMKESYLPELNEMYQKIASKLQQDSLPQQPKSEQLDKLKVFKMMLERIITFLQVSKSNISPSFKEKLGSYEKQIINFINTNRPKKNIPGQLPPPHMHSMSQSQSQVTQVQSHENQINSQLQTSNMQGSVATMQQNNMPNMQHNSLSGVSTAQQSKMNSMQPNSNLDSGPGNAVNSLQQVPVSSLQQNPVSAPQQTNVNSLSSQSGVNVIQSNLNSLQQGSSILQHQQLKQQEQQMLHNQQIKQQYQRQFIQRKQQQIMQQQQQQQLHQTAKQQLPAQLPTHQLQQLHQMNDANDIKMRQGIGVKPGVFQSHLTSSQRSSYPHQQMKGSPFPVSSPQLLQATSPQIPQHSSPQVDQQNHLPSLTKVATPLQSANSPFVVPTPSPPLAPSPMPGDSEKPISVVSLISNAANIGYQQSGGATAPAQSLAIGTPGISASPLLAEFTGPDGALGNAFVSTSGKSTVTEQPIERLIKAVKSMSSKTLCSAVSDIGSVVSMNDRIAGSAPGNGSRAAVGEDLVAMTNCRLQARNFIAQDGANGTRRMKRYTYATPLNVVSSAGSMNDSIKQLTASETVSEEDDCSEELTGIPAEEVVGDTRVTWKLAPESGIQDVLVFPGEVDFANHSLLEEIREVNQRLIDTVVDISNEEVDPTAAAAAAEGTEGTIVKCSYNAVALSPSLKSQYASVQMSPIQPLRLLVPTNYPNCSPILLDKFPVESGKENEDLSVKAKSRFSISLRSLSQPMSLGEIARTWDVCARTVISEHAQQSGGGSFSSKYGTWENCLTT</sequence>
<feature type="compositionally biased region" description="Polar residues" evidence="3">
    <location>
        <begin position="91"/>
        <end position="105"/>
    </location>
</feature>
<keyword evidence="6" id="KW-1185">Reference proteome</keyword>
<feature type="region of interest" description="Disordered" evidence="3">
    <location>
        <begin position="626"/>
        <end position="659"/>
    </location>
</feature>
<dbReference type="Proteomes" id="UP001374535">
    <property type="component" value="Chromosome 8"/>
</dbReference>
<feature type="compositionally biased region" description="Low complexity" evidence="3">
    <location>
        <begin position="641"/>
        <end position="657"/>
    </location>
</feature>
<feature type="region of interest" description="Disordered" evidence="3">
    <location>
        <begin position="857"/>
        <end position="902"/>
    </location>
</feature>
<dbReference type="FunFam" id="1.10.246.20:FF:000003">
    <property type="entry name" value="Mediator of RNA polymerase II transcription subunit 15a"/>
    <property type="match status" value="1"/>
</dbReference>
<proteinExistence type="predicted"/>
<organism evidence="5 6">
    <name type="scientific">Vigna mungo</name>
    <name type="common">Black gram</name>
    <name type="synonym">Phaseolus mungo</name>
    <dbReference type="NCBI Taxonomy" id="3915"/>
    <lineage>
        <taxon>Eukaryota</taxon>
        <taxon>Viridiplantae</taxon>
        <taxon>Streptophyta</taxon>
        <taxon>Embryophyta</taxon>
        <taxon>Tracheophyta</taxon>
        <taxon>Spermatophyta</taxon>
        <taxon>Magnoliopsida</taxon>
        <taxon>eudicotyledons</taxon>
        <taxon>Gunneridae</taxon>
        <taxon>Pentapetalae</taxon>
        <taxon>rosids</taxon>
        <taxon>fabids</taxon>
        <taxon>Fabales</taxon>
        <taxon>Fabaceae</taxon>
        <taxon>Papilionoideae</taxon>
        <taxon>50 kb inversion clade</taxon>
        <taxon>NPAAA clade</taxon>
        <taxon>indigoferoid/millettioid clade</taxon>
        <taxon>Phaseoleae</taxon>
        <taxon>Vigna</taxon>
    </lineage>
</organism>
<dbReference type="InterPro" id="IPR036546">
    <property type="entry name" value="MED15_KIX"/>
</dbReference>
<dbReference type="EMBL" id="CP144693">
    <property type="protein sequence ID" value="WVY99387.1"/>
    <property type="molecule type" value="Genomic_DNA"/>
</dbReference>
<evidence type="ECO:0000256" key="3">
    <source>
        <dbReference type="SAM" id="MobiDB-lite"/>
    </source>
</evidence>
<dbReference type="InterPro" id="IPR044661">
    <property type="entry name" value="MED15a/b/c-like"/>
</dbReference>
<feature type="region of interest" description="Disordered" evidence="3">
    <location>
        <begin position="235"/>
        <end position="269"/>
    </location>
</feature>
<feature type="region of interest" description="Disordered" evidence="3">
    <location>
        <begin position="1"/>
        <end position="23"/>
    </location>
</feature>
<evidence type="ECO:0000256" key="2">
    <source>
        <dbReference type="ARBA" id="ARBA00023242"/>
    </source>
</evidence>
<dbReference type="GO" id="GO:0031490">
    <property type="term" value="F:chromatin DNA binding"/>
    <property type="evidence" value="ECO:0007669"/>
    <property type="project" value="InterPro"/>
</dbReference>
<evidence type="ECO:0000256" key="1">
    <source>
        <dbReference type="ARBA" id="ARBA00004123"/>
    </source>
</evidence>
<dbReference type="InterPro" id="IPR036529">
    <property type="entry name" value="KIX_dom_sf"/>
</dbReference>
<feature type="compositionally biased region" description="Pro residues" evidence="3">
    <location>
        <begin position="923"/>
        <end position="935"/>
    </location>
</feature>
<dbReference type="PANTHER" id="PTHR33137">
    <property type="entry name" value="MEDIATOR OF RNA POLYMERASE II TRANSCRIPTION SUBUNIT 15A-RELATED"/>
    <property type="match status" value="1"/>
</dbReference>
<feature type="region of interest" description="Disordered" evidence="3">
    <location>
        <begin position="393"/>
        <end position="493"/>
    </location>
</feature>
<feature type="compositionally biased region" description="Low complexity" evidence="3">
    <location>
        <begin position="401"/>
        <end position="413"/>
    </location>
</feature>
<dbReference type="SUPFAM" id="SSF47040">
    <property type="entry name" value="Kix domain of CBP (creb binding protein)"/>
    <property type="match status" value="1"/>
</dbReference>
<protein>
    <recommendedName>
        <fullName evidence="4">Mediator complex subunit 15 KIX domain-containing protein</fullName>
    </recommendedName>
</protein>
<reference evidence="5 6" key="1">
    <citation type="journal article" date="2023" name="Life. Sci Alliance">
        <title>Evolutionary insights into 3D genome organization and epigenetic landscape of Vigna mungo.</title>
        <authorList>
            <person name="Junaid A."/>
            <person name="Singh B."/>
            <person name="Bhatia S."/>
        </authorList>
    </citation>
    <scope>NUCLEOTIDE SEQUENCE [LARGE SCALE GENOMIC DNA]</scope>
    <source>
        <strain evidence="5">Urdbean</strain>
    </source>
</reference>
<feature type="compositionally biased region" description="Polar residues" evidence="3">
    <location>
        <begin position="260"/>
        <end position="269"/>
    </location>
</feature>
<feature type="compositionally biased region" description="Polar residues" evidence="3">
    <location>
        <begin position="122"/>
        <end position="184"/>
    </location>
</feature>
<accession>A0AAQ3RNC7</accession>
<feature type="region of interest" description="Disordered" evidence="3">
    <location>
        <begin position="917"/>
        <end position="939"/>
    </location>
</feature>